<sequence length="87" mass="9084">MHKIFRDRRRGGGDMKTVYGVGLINAMLAPSDRASEGGGKGNEGLGFIVGGGVGGARSWLWTRDGCRGSSRKVYDGDGVVLDIANGN</sequence>
<accession>A0AAV3PH56</accession>
<keyword evidence="2" id="KW-1185">Reference proteome</keyword>
<name>A0AAV3PH56_LITER</name>
<dbReference type="AlphaFoldDB" id="A0AAV3PH56"/>
<evidence type="ECO:0000313" key="1">
    <source>
        <dbReference type="EMBL" id="GAA0150616.1"/>
    </source>
</evidence>
<evidence type="ECO:0000313" key="2">
    <source>
        <dbReference type="Proteomes" id="UP001454036"/>
    </source>
</evidence>
<organism evidence="1 2">
    <name type="scientific">Lithospermum erythrorhizon</name>
    <name type="common">Purple gromwell</name>
    <name type="synonym">Lithospermum officinale var. erythrorhizon</name>
    <dbReference type="NCBI Taxonomy" id="34254"/>
    <lineage>
        <taxon>Eukaryota</taxon>
        <taxon>Viridiplantae</taxon>
        <taxon>Streptophyta</taxon>
        <taxon>Embryophyta</taxon>
        <taxon>Tracheophyta</taxon>
        <taxon>Spermatophyta</taxon>
        <taxon>Magnoliopsida</taxon>
        <taxon>eudicotyledons</taxon>
        <taxon>Gunneridae</taxon>
        <taxon>Pentapetalae</taxon>
        <taxon>asterids</taxon>
        <taxon>lamiids</taxon>
        <taxon>Boraginales</taxon>
        <taxon>Boraginaceae</taxon>
        <taxon>Boraginoideae</taxon>
        <taxon>Lithospermeae</taxon>
        <taxon>Lithospermum</taxon>
    </lineage>
</organism>
<comment type="caution">
    <text evidence="1">The sequence shown here is derived from an EMBL/GenBank/DDBJ whole genome shotgun (WGS) entry which is preliminary data.</text>
</comment>
<dbReference type="EMBL" id="BAABME010001623">
    <property type="protein sequence ID" value="GAA0150616.1"/>
    <property type="molecule type" value="Genomic_DNA"/>
</dbReference>
<reference evidence="1 2" key="1">
    <citation type="submission" date="2024-01" db="EMBL/GenBank/DDBJ databases">
        <title>The complete chloroplast genome sequence of Lithospermum erythrorhizon: insights into the phylogenetic relationship among Boraginaceae species and the maternal lineages of purple gromwells.</title>
        <authorList>
            <person name="Okada T."/>
            <person name="Watanabe K."/>
        </authorList>
    </citation>
    <scope>NUCLEOTIDE SEQUENCE [LARGE SCALE GENOMIC DNA]</scope>
</reference>
<proteinExistence type="predicted"/>
<protein>
    <submittedName>
        <fullName evidence="1">Uncharacterized protein</fullName>
    </submittedName>
</protein>
<dbReference type="Proteomes" id="UP001454036">
    <property type="component" value="Unassembled WGS sequence"/>
</dbReference>
<gene>
    <name evidence="1" type="ORF">LIER_09520</name>
</gene>